<feature type="compositionally biased region" description="Low complexity" evidence="1">
    <location>
        <begin position="260"/>
        <end position="280"/>
    </location>
</feature>
<reference evidence="3 4" key="1">
    <citation type="journal article" date="2011" name="Genome Res.">
        <title>Phylogeny-wide analysis of social amoeba genomes highlights ancient origins for complex intercellular communication.</title>
        <authorList>
            <person name="Heidel A.J."/>
            <person name="Lawal H.M."/>
            <person name="Felder M."/>
            <person name="Schilde C."/>
            <person name="Helps N.R."/>
            <person name="Tunggal B."/>
            <person name="Rivero F."/>
            <person name="John U."/>
            <person name="Schleicher M."/>
            <person name="Eichinger L."/>
            <person name="Platzer M."/>
            <person name="Noegel A.A."/>
            <person name="Schaap P."/>
            <person name="Gloeckner G."/>
        </authorList>
    </citation>
    <scope>NUCLEOTIDE SEQUENCE [LARGE SCALE GENOMIC DNA]</scope>
    <source>
        <strain evidence="4">ATCC 26659 / Pp 5 / PN500</strain>
    </source>
</reference>
<comment type="caution">
    <text evidence="3">The sequence shown here is derived from an EMBL/GenBank/DDBJ whole genome shotgun (WGS) entry which is preliminary data.</text>
</comment>
<dbReference type="STRING" id="670386.D3BPN4"/>
<dbReference type="Proteomes" id="UP000001396">
    <property type="component" value="Unassembled WGS sequence"/>
</dbReference>
<dbReference type="FunCoup" id="D3BPN4">
    <property type="interactions" value="576"/>
</dbReference>
<sequence length="718" mass="80870">MQLILLMPLKILKNRKSKNIHPFTVFVKIDYITGLGEIFGKNCLFDVEWRRGTNRGGIQEIPLDNSGDLRTYTTFKIPCHFTRESNSEDLDSKRLTIYLKKMGKKKSIKIAILQIDLANIVNKDQNTQPKQYTSTMKGIDMDIKPYIEFTSYAQAGSAEIVSSDQMSDSSFSNIRDKEAPIPTVPDCSFTDSLTSPIVASKEYHKNNINNSQNSVDSSNNNNNNNNNNDVDPFDFSFNSPTAAAANFLTEKSPTARRFSHSSSQDNYSSSSNAHSSSYGAPSGGGVSTPQMYLASVTSPPPKQGAGVTSPIRNDNNNNSLSESMKSPYIDNNGGYPAPNGDPYILSPVQSPIPPNSPMPERRMSTDDRKAGKKKGKRHDNLLQSLHRDNHTGFFSRRRHSISDPASSAQYRKELESRGSPSSQPSPFAGGESSTEDKSNSFIPIQSVLYSRSGDERLKFLNEEMILYKRPEYSEGVPVSSIIVYKCLFEWKEFNPHNHICLAKVMESLDYLSSMDNMDKETSCYWLSTSYGLWYLLDCTYNQRINSKHYAAEKSPNGDLSENTEFSNTTSAINLKLMFSALSQWIQENKQLNFFYYYKIEMSFLLQLLDIMMIDKNTLTEESVRKDICPSIGLTQLAILLITFTPNGCQEEVDPVVIKKLQDAGIRNQELQDTSINTDILFDLPENPEPSKRIFDVKIPPSVVPNKKYKFVFKPTMVY</sequence>
<evidence type="ECO:0000259" key="2">
    <source>
        <dbReference type="PROSITE" id="PS51840"/>
    </source>
</evidence>
<dbReference type="Pfam" id="PF10358">
    <property type="entry name" value="NT-C2"/>
    <property type="match status" value="1"/>
</dbReference>
<proteinExistence type="predicted"/>
<evidence type="ECO:0000256" key="1">
    <source>
        <dbReference type="SAM" id="MobiDB-lite"/>
    </source>
</evidence>
<feature type="compositionally biased region" description="Polar residues" evidence="1">
    <location>
        <begin position="310"/>
        <end position="324"/>
    </location>
</feature>
<organism evidence="3 4">
    <name type="scientific">Heterostelium pallidum (strain ATCC 26659 / Pp 5 / PN500)</name>
    <name type="common">Cellular slime mold</name>
    <name type="synonym">Polysphondylium pallidum</name>
    <dbReference type="NCBI Taxonomy" id="670386"/>
    <lineage>
        <taxon>Eukaryota</taxon>
        <taxon>Amoebozoa</taxon>
        <taxon>Evosea</taxon>
        <taxon>Eumycetozoa</taxon>
        <taxon>Dictyostelia</taxon>
        <taxon>Acytosteliales</taxon>
        <taxon>Acytosteliaceae</taxon>
        <taxon>Heterostelium</taxon>
    </lineage>
</organism>
<dbReference type="RefSeq" id="XP_020428786.1">
    <property type="nucleotide sequence ID" value="XM_020580746.1"/>
</dbReference>
<dbReference type="OMA" id="KPYIEFT"/>
<feature type="region of interest" description="Disordered" evidence="1">
    <location>
        <begin position="168"/>
        <end position="187"/>
    </location>
</feature>
<evidence type="ECO:0000313" key="4">
    <source>
        <dbReference type="Proteomes" id="UP000001396"/>
    </source>
</evidence>
<dbReference type="Pfam" id="PF01843">
    <property type="entry name" value="DIL"/>
    <property type="match status" value="1"/>
</dbReference>
<feature type="domain" description="C2 NT-type" evidence="2">
    <location>
        <begin position="13"/>
        <end position="155"/>
    </location>
</feature>
<protein>
    <submittedName>
        <fullName evidence="3">Dilute domain-containing protein</fullName>
    </submittedName>
</protein>
<dbReference type="EMBL" id="ADBJ01000045">
    <property type="protein sequence ID" value="EFA76654.1"/>
    <property type="molecule type" value="Genomic_DNA"/>
</dbReference>
<dbReference type="InParanoid" id="D3BPN4"/>
<feature type="compositionally biased region" description="Basic and acidic residues" evidence="1">
    <location>
        <begin position="359"/>
        <end position="369"/>
    </location>
</feature>
<feature type="region of interest" description="Disordered" evidence="1">
    <location>
        <begin position="250"/>
        <end position="438"/>
    </location>
</feature>
<dbReference type="PROSITE" id="PS51840">
    <property type="entry name" value="C2_NT"/>
    <property type="match status" value="1"/>
</dbReference>
<dbReference type="InterPro" id="IPR002710">
    <property type="entry name" value="Dilute_dom"/>
</dbReference>
<evidence type="ECO:0000313" key="3">
    <source>
        <dbReference type="EMBL" id="EFA76654.1"/>
    </source>
</evidence>
<accession>D3BPN4</accession>
<dbReference type="AlphaFoldDB" id="D3BPN4"/>
<dbReference type="InterPro" id="IPR019448">
    <property type="entry name" value="NT-C2"/>
</dbReference>
<name>D3BPN4_HETP5</name>
<gene>
    <name evidence="3" type="ORF">PPL_09959</name>
</gene>
<keyword evidence="4" id="KW-1185">Reference proteome</keyword>
<dbReference type="GeneID" id="31365431"/>
<feature type="region of interest" description="Disordered" evidence="1">
    <location>
        <begin position="207"/>
        <end position="236"/>
    </location>
</feature>